<dbReference type="InterPro" id="IPR027417">
    <property type="entry name" value="P-loop_NTPase"/>
</dbReference>
<evidence type="ECO:0000256" key="2">
    <source>
        <dbReference type="ARBA" id="ARBA00022692"/>
    </source>
</evidence>
<keyword evidence="3" id="KW-0547">Nucleotide-binding</keyword>
<dbReference type="Pfam" id="PF00664">
    <property type="entry name" value="ABC_membrane"/>
    <property type="match status" value="1"/>
</dbReference>
<evidence type="ECO:0000313" key="13">
    <source>
        <dbReference type="Proteomes" id="UP001161409"/>
    </source>
</evidence>
<proteinExistence type="predicted"/>
<protein>
    <submittedName>
        <fullName evidence="12">ABC transporter</fullName>
    </submittedName>
</protein>
<gene>
    <name evidence="12" type="ORF">GCM10007924_14110</name>
</gene>
<dbReference type="PANTHER" id="PTHR24221:SF248">
    <property type="entry name" value="ABC TRANSPORTER TRANSMEMBRANE REGION"/>
    <property type="match status" value="1"/>
</dbReference>
<dbReference type="CDD" id="cd18587">
    <property type="entry name" value="ABC_6TM_LapB_like"/>
    <property type="match status" value="1"/>
</dbReference>
<dbReference type="InterPro" id="IPR036640">
    <property type="entry name" value="ABC1_TM_sf"/>
</dbReference>
<comment type="subcellular location">
    <subcellularLocation>
        <location evidence="1">Cell membrane</location>
        <topology evidence="1">Multi-pass membrane protein</topology>
    </subcellularLocation>
</comment>
<evidence type="ECO:0000256" key="6">
    <source>
        <dbReference type="ARBA" id="ARBA00023136"/>
    </source>
</evidence>
<feature type="transmembrane region" description="Helical" evidence="8">
    <location>
        <begin position="240"/>
        <end position="262"/>
    </location>
</feature>
<dbReference type="NCBIfam" id="TIGR03375">
    <property type="entry name" value="type_I_sec_LssB"/>
    <property type="match status" value="1"/>
</dbReference>
<dbReference type="Pfam" id="PF03412">
    <property type="entry name" value="Peptidase_C39"/>
    <property type="match status" value="1"/>
</dbReference>
<evidence type="ECO:0000256" key="7">
    <source>
        <dbReference type="SAM" id="MobiDB-lite"/>
    </source>
</evidence>
<dbReference type="CDD" id="cd03245">
    <property type="entry name" value="ABCC_bacteriocin_exporters"/>
    <property type="match status" value="1"/>
</dbReference>
<dbReference type="PANTHER" id="PTHR24221">
    <property type="entry name" value="ATP-BINDING CASSETTE SUB-FAMILY B"/>
    <property type="match status" value="1"/>
</dbReference>
<dbReference type="CDD" id="cd02421">
    <property type="entry name" value="Peptidase_C39_likeD"/>
    <property type="match status" value="1"/>
</dbReference>
<evidence type="ECO:0000256" key="5">
    <source>
        <dbReference type="ARBA" id="ARBA00022989"/>
    </source>
</evidence>
<dbReference type="Gene3D" id="1.20.1560.10">
    <property type="entry name" value="ABC transporter type 1, transmembrane domain"/>
    <property type="match status" value="1"/>
</dbReference>
<feature type="transmembrane region" description="Helical" evidence="8">
    <location>
        <begin position="491"/>
        <end position="516"/>
    </location>
</feature>
<feature type="transmembrane region" description="Helical" evidence="8">
    <location>
        <begin position="274"/>
        <end position="291"/>
    </location>
</feature>
<evidence type="ECO:0000256" key="3">
    <source>
        <dbReference type="ARBA" id="ARBA00022741"/>
    </source>
</evidence>
<dbReference type="Proteomes" id="UP001161409">
    <property type="component" value="Unassembled WGS sequence"/>
</dbReference>
<keyword evidence="2 8" id="KW-0812">Transmembrane</keyword>
<accession>A0ABQ5U4R4</accession>
<evidence type="ECO:0000256" key="1">
    <source>
        <dbReference type="ARBA" id="ARBA00004651"/>
    </source>
</evidence>
<feature type="compositionally biased region" description="Low complexity" evidence="7">
    <location>
        <begin position="48"/>
        <end position="65"/>
    </location>
</feature>
<dbReference type="SMART" id="SM00382">
    <property type="entry name" value="AAA"/>
    <property type="match status" value="1"/>
</dbReference>
<dbReference type="SUPFAM" id="SSF90123">
    <property type="entry name" value="ABC transporter transmembrane region"/>
    <property type="match status" value="1"/>
</dbReference>
<dbReference type="InterPro" id="IPR003593">
    <property type="entry name" value="AAA+_ATPase"/>
</dbReference>
<dbReference type="Gene3D" id="3.90.70.10">
    <property type="entry name" value="Cysteine proteinases"/>
    <property type="match status" value="1"/>
</dbReference>
<feature type="compositionally biased region" description="Basic and acidic residues" evidence="7">
    <location>
        <begin position="13"/>
        <end position="23"/>
    </location>
</feature>
<keyword evidence="13" id="KW-1185">Reference proteome</keyword>
<reference evidence="12" key="1">
    <citation type="journal article" date="2014" name="Int. J. Syst. Evol. Microbiol.">
        <title>Complete genome of a new Firmicutes species belonging to the dominant human colonic microbiota ('Ruminococcus bicirculans') reveals two chromosomes and a selective capacity to utilize plant glucans.</title>
        <authorList>
            <consortium name="NISC Comparative Sequencing Program"/>
            <person name="Wegmann U."/>
            <person name="Louis P."/>
            <person name="Goesmann A."/>
            <person name="Henrissat B."/>
            <person name="Duncan S.H."/>
            <person name="Flint H.J."/>
        </authorList>
    </citation>
    <scope>NUCLEOTIDE SEQUENCE</scope>
    <source>
        <strain evidence="12">NBRC 103408</strain>
    </source>
</reference>
<feature type="domain" description="ABC transporter" evidence="9">
    <location>
        <begin position="554"/>
        <end position="789"/>
    </location>
</feature>
<feature type="domain" description="ABC transmembrane type-1" evidence="10">
    <location>
        <begin position="240"/>
        <end position="520"/>
    </location>
</feature>
<dbReference type="PROSITE" id="PS00211">
    <property type="entry name" value="ABC_TRANSPORTER_1"/>
    <property type="match status" value="1"/>
</dbReference>
<dbReference type="Pfam" id="PF00005">
    <property type="entry name" value="ABC_tran"/>
    <property type="match status" value="1"/>
</dbReference>
<dbReference type="InterPro" id="IPR003439">
    <property type="entry name" value="ABC_transporter-like_ATP-bd"/>
</dbReference>
<keyword evidence="6 8" id="KW-0472">Membrane</keyword>
<evidence type="ECO:0000313" key="12">
    <source>
        <dbReference type="EMBL" id="GLQ06190.1"/>
    </source>
</evidence>
<feature type="compositionally biased region" description="Polar residues" evidence="7">
    <location>
        <begin position="1"/>
        <end position="12"/>
    </location>
</feature>
<feature type="domain" description="Peptidase C39" evidence="11">
    <location>
        <begin position="84"/>
        <end position="204"/>
    </location>
</feature>
<dbReference type="InterPro" id="IPR017871">
    <property type="entry name" value="ABC_transporter-like_CS"/>
</dbReference>
<reference evidence="12" key="2">
    <citation type="submission" date="2023-01" db="EMBL/GenBank/DDBJ databases">
        <title>Draft genome sequence of Sneathiella chinensis strain NBRC 103408.</title>
        <authorList>
            <person name="Sun Q."/>
            <person name="Mori K."/>
        </authorList>
    </citation>
    <scope>NUCLEOTIDE SEQUENCE</scope>
    <source>
        <strain evidence="12">NBRC 103408</strain>
    </source>
</reference>
<dbReference type="SUPFAM" id="SSF52540">
    <property type="entry name" value="P-loop containing nucleoside triphosphate hydrolases"/>
    <property type="match status" value="1"/>
</dbReference>
<sequence>MSGLDTQMTTNGKKTDSILEKESLSSGTETVRDKEQSSPSPERSFREQALQSLKQAAAQGGQKDAPASEDASGDWQVELSSVAKSDHDPLLGCLVALTKVFEDPRTPEALIYGMPLEDNCLTPDLFVRAAQRVGISARITNRKLDKIPEVVLPTVLLIRGRRACILLERKGDKAVVIFPETGEGSQTLPLAELEKIYAGYAIFVRPGFKFRVDRDESLQERKGSWFWGTLRQFWPTYLQVILAAFLINSFAIASPLFIMNVYDRVVPNKALETLWVLAFGIITVIGFDLILKSLRSYFVDNAGKRADVLLSSRIFEQVLNLQVKARPASAGAFANHLREFESLRDFFTSATITALVDLPFLGVFLFIIYLIGGPLVVVPAVAIPVVIGIGLALQWPLRRAVSQNSDENSQKHGVIIETISALDTVKSLGVEGHMQKEWERFVGQTAKTSVTSRFFASLSINLSAAVMQLVTILVVIYGVTLMTQPDTNITIGALIACTILTGRTMAPLGQIAGLLTRLNQAMVALKGLNQIMALPVERAAEKRQLSRPNIQGDVEFKDVTFKYPGTELPALSNVSFKIRAGEKVGIIGPVGSGKTTISRLLINLYEPDEGAVLIDGTDIRQIDPSDIRRSIGSVMQDIVLFQGTVRQNITMGHPQADDDMVLRASKLAGVHDFISRHPHGYDLQVGEKGATLSGGQRQCMGLARSLLPNPPILMFDEPTSSMDLNSERRFISRLKDFSKDKTLILVTHRTSLFSLVDRIIVLGNGKVVADGPRDEVLKIGRKADRTSQAPQKAQQG</sequence>
<dbReference type="InterPro" id="IPR005074">
    <property type="entry name" value="Peptidase_C39"/>
</dbReference>
<dbReference type="PROSITE" id="PS50990">
    <property type="entry name" value="PEPTIDASE_C39"/>
    <property type="match status" value="1"/>
</dbReference>
<dbReference type="PROSITE" id="PS50893">
    <property type="entry name" value="ABC_TRANSPORTER_2"/>
    <property type="match status" value="1"/>
</dbReference>
<evidence type="ECO:0000259" key="10">
    <source>
        <dbReference type="PROSITE" id="PS50929"/>
    </source>
</evidence>
<dbReference type="InterPro" id="IPR039421">
    <property type="entry name" value="Type_1_exporter"/>
</dbReference>
<evidence type="ECO:0000256" key="8">
    <source>
        <dbReference type="SAM" id="Phobius"/>
    </source>
</evidence>
<dbReference type="InterPro" id="IPR017750">
    <property type="entry name" value="ATPase_T1SS"/>
</dbReference>
<dbReference type="EMBL" id="BSNF01000006">
    <property type="protein sequence ID" value="GLQ06190.1"/>
    <property type="molecule type" value="Genomic_DNA"/>
</dbReference>
<name>A0ABQ5U4R4_9PROT</name>
<organism evidence="12 13">
    <name type="scientific">Sneathiella chinensis</name>
    <dbReference type="NCBI Taxonomy" id="349750"/>
    <lineage>
        <taxon>Bacteria</taxon>
        <taxon>Pseudomonadati</taxon>
        <taxon>Pseudomonadota</taxon>
        <taxon>Alphaproteobacteria</taxon>
        <taxon>Sneathiellales</taxon>
        <taxon>Sneathiellaceae</taxon>
        <taxon>Sneathiella</taxon>
    </lineage>
</organism>
<evidence type="ECO:0000256" key="4">
    <source>
        <dbReference type="ARBA" id="ARBA00022840"/>
    </source>
</evidence>
<comment type="caution">
    <text evidence="12">The sequence shown here is derived from an EMBL/GenBank/DDBJ whole genome shotgun (WGS) entry which is preliminary data.</text>
</comment>
<dbReference type="InterPro" id="IPR011527">
    <property type="entry name" value="ABC1_TM_dom"/>
</dbReference>
<feature type="transmembrane region" description="Helical" evidence="8">
    <location>
        <begin position="346"/>
        <end position="371"/>
    </location>
</feature>
<feature type="transmembrane region" description="Helical" evidence="8">
    <location>
        <begin position="377"/>
        <end position="397"/>
    </location>
</feature>
<dbReference type="Gene3D" id="3.40.50.300">
    <property type="entry name" value="P-loop containing nucleotide triphosphate hydrolases"/>
    <property type="match status" value="1"/>
</dbReference>
<dbReference type="PROSITE" id="PS50929">
    <property type="entry name" value="ABC_TM1F"/>
    <property type="match status" value="1"/>
</dbReference>
<keyword evidence="5 8" id="KW-1133">Transmembrane helix</keyword>
<evidence type="ECO:0000259" key="9">
    <source>
        <dbReference type="PROSITE" id="PS50893"/>
    </source>
</evidence>
<evidence type="ECO:0000259" key="11">
    <source>
        <dbReference type="PROSITE" id="PS50990"/>
    </source>
</evidence>
<feature type="region of interest" description="Disordered" evidence="7">
    <location>
        <begin position="1"/>
        <end position="74"/>
    </location>
</feature>
<feature type="transmembrane region" description="Helical" evidence="8">
    <location>
        <begin position="454"/>
        <end position="479"/>
    </location>
</feature>
<keyword evidence="4" id="KW-0067">ATP-binding</keyword>